<name>A0A6G1QVJ5_CHAAH</name>
<evidence type="ECO:0000313" key="2">
    <source>
        <dbReference type="EMBL" id="KAF3706238.1"/>
    </source>
</evidence>
<evidence type="ECO:0000313" key="3">
    <source>
        <dbReference type="Proteomes" id="UP000503349"/>
    </source>
</evidence>
<proteinExistence type="predicted"/>
<dbReference type="AlphaFoldDB" id="A0A6G1QVJ5"/>
<gene>
    <name evidence="2" type="ORF">EXN66_Car021930</name>
</gene>
<protein>
    <submittedName>
        <fullName evidence="2">Uncharacterized protein</fullName>
    </submittedName>
</protein>
<sequence length="279" mass="32159">MFNRIKQRPSSCRCDPNIRPVQHRHECNIAFTRDDEELLTDMEVYWTEMKTCVILIEDEAGDEIAAVTEKVRQETAKMTKQSDCPVLCSRPHSKKRPSNPTESDDRINYLQSKLNMVKVQLIYEKAINEKFVQLYLIVGVKFEELLNEVKREPLYTNVAYGQDTGEPSRNFTAENNHLLADTEYQLLVMGKQMLGMTTKLAEIMVGRSERTPVAFTEVRQERGERKEVLQQTSSTPQNKPRLAQAENQSMVKNTRAETEDITEGSVTYVEITESLNIFE</sequence>
<reference evidence="2 3" key="1">
    <citation type="submission" date="2019-02" db="EMBL/GenBank/DDBJ databases">
        <title>Opniocepnalus argus genome.</title>
        <authorList>
            <person name="Zhou C."/>
            <person name="Xiao S."/>
        </authorList>
    </citation>
    <scope>NUCLEOTIDE SEQUENCE [LARGE SCALE GENOMIC DNA]</scope>
    <source>
        <strain evidence="2">OARG1902GOOAL</strain>
        <tissue evidence="2">Muscle</tissue>
    </source>
</reference>
<evidence type="ECO:0000256" key="1">
    <source>
        <dbReference type="SAM" id="MobiDB-lite"/>
    </source>
</evidence>
<accession>A0A6G1QVJ5</accession>
<reference evidence="3" key="2">
    <citation type="submission" date="2019-02" db="EMBL/GenBank/DDBJ databases">
        <title>Opniocepnalus argus Var Kimnra genome.</title>
        <authorList>
            <person name="Zhou C."/>
            <person name="Xiao S."/>
        </authorList>
    </citation>
    <scope>NUCLEOTIDE SEQUENCE [LARGE SCALE GENOMIC DNA]</scope>
</reference>
<feature type="region of interest" description="Disordered" evidence="1">
    <location>
        <begin position="219"/>
        <end position="258"/>
    </location>
</feature>
<organism evidence="2 3">
    <name type="scientific">Channa argus</name>
    <name type="common">Northern snakehead</name>
    <name type="synonym">Ophicephalus argus</name>
    <dbReference type="NCBI Taxonomy" id="215402"/>
    <lineage>
        <taxon>Eukaryota</taxon>
        <taxon>Metazoa</taxon>
        <taxon>Chordata</taxon>
        <taxon>Craniata</taxon>
        <taxon>Vertebrata</taxon>
        <taxon>Euteleostomi</taxon>
        <taxon>Actinopterygii</taxon>
        <taxon>Neopterygii</taxon>
        <taxon>Teleostei</taxon>
        <taxon>Neoteleostei</taxon>
        <taxon>Acanthomorphata</taxon>
        <taxon>Anabantaria</taxon>
        <taxon>Anabantiformes</taxon>
        <taxon>Channoidei</taxon>
        <taxon>Channidae</taxon>
        <taxon>Channa</taxon>
    </lineage>
</organism>
<dbReference type="EMBL" id="CM015734">
    <property type="protein sequence ID" value="KAF3706238.1"/>
    <property type="molecule type" value="Genomic_DNA"/>
</dbReference>
<dbReference type="Proteomes" id="UP000503349">
    <property type="component" value="Chromosome 23"/>
</dbReference>
<feature type="compositionally biased region" description="Basic and acidic residues" evidence="1">
    <location>
        <begin position="219"/>
        <end position="228"/>
    </location>
</feature>
<keyword evidence="3" id="KW-1185">Reference proteome</keyword>
<feature type="compositionally biased region" description="Polar residues" evidence="1">
    <location>
        <begin position="229"/>
        <end position="238"/>
    </location>
</feature>